<organism evidence="3 4">
    <name type="scientific">Piptocephalis cylindrospora</name>
    <dbReference type="NCBI Taxonomy" id="1907219"/>
    <lineage>
        <taxon>Eukaryota</taxon>
        <taxon>Fungi</taxon>
        <taxon>Fungi incertae sedis</taxon>
        <taxon>Zoopagomycota</taxon>
        <taxon>Zoopagomycotina</taxon>
        <taxon>Zoopagomycetes</taxon>
        <taxon>Zoopagales</taxon>
        <taxon>Piptocephalidaceae</taxon>
        <taxon>Piptocephalis</taxon>
    </lineage>
</organism>
<evidence type="ECO:0000256" key="1">
    <source>
        <dbReference type="SAM" id="MobiDB-lite"/>
    </source>
</evidence>
<feature type="compositionally biased region" description="Basic and acidic residues" evidence="1">
    <location>
        <begin position="36"/>
        <end position="64"/>
    </location>
</feature>
<proteinExistence type="predicted"/>
<dbReference type="Pfam" id="PF04795">
    <property type="entry name" value="PAPA-1"/>
    <property type="match status" value="1"/>
</dbReference>
<feature type="region of interest" description="Disordered" evidence="1">
    <location>
        <begin position="1"/>
        <end position="100"/>
    </location>
</feature>
<evidence type="ECO:0000313" key="3">
    <source>
        <dbReference type="EMBL" id="RKP11601.1"/>
    </source>
</evidence>
<dbReference type="PANTHER" id="PTHR21561">
    <property type="entry name" value="INO80 COMPLEX SUBUNIT B"/>
    <property type="match status" value="1"/>
</dbReference>
<dbReference type="GO" id="GO:0006338">
    <property type="term" value="P:chromatin remodeling"/>
    <property type="evidence" value="ECO:0007669"/>
    <property type="project" value="InterPro"/>
</dbReference>
<keyword evidence="4" id="KW-1185">Reference proteome</keyword>
<dbReference type="EMBL" id="KZ988779">
    <property type="protein sequence ID" value="RKP11601.1"/>
    <property type="molecule type" value="Genomic_DNA"/>
</dbReference>
<dbReference type="InterPro" id="IPR006880">
    <property type="entry name" value="INO80B_C"/>
</dbReference>
<feature type="domain" description="INO80 complex subunit B-like conserved region" evidence="2">
    <location>
        <begin position="40"/>
        <end position="118"/>
    </location>
</feature>
<evidence type="ECO:0000259" key="2">
    <source>
        <dbReference type="SMART" id="SM01406"/>
    </source>
</evidence>
<dbReference type="OrthoDB" id="2021186at2759"/>
<name>A0A4P9Y0N6_9FUNG</name>
<dbReference type="Proteomes" id="UP000267251">
    <property type="component" value="Unassembled WGS sequence"/>
</dbReference>
<accession>A0A4P9Y0N6</accession>
<sequence>MPTSGNLTRRQRARMHDQPDETLLELPEMESKKRKYTAEEAALRRSEVSRRREVQRKQKMEQIHRQTINKLLKKQASRKTKQEEAEESADLPLPPPPPSLLRYQWTKEGTTLSIPEGMTLYKGQVSSYPEERAKCEVPGCTKVHRYRIPKTNQPVCSLEHYRALVKPANSVA</sequence>
<dbReference type="SMART" id="SM01406">
    <property type="entry name" value="PAPA-1"/>
    <property type="match status" value="1"/>
</dbReference>
<gene>
    <name evidence="3" type="ORF">BJ684DRAFT_12697</name>
</gene>
<protein>
    <recommendedName>
        <fullName evidence="2">INO80 complex subunit B-like conserved region domain-containing protein</fullName>
    </recommendedName>
</protein>
<dbReference type="InterPro" id="IPR029523">
    <property type="entry name" value="INO80B/Ies2"/>
</dbReference>
<evidence type="ECO:0000313" key="4">
    <source>
        <dbReference type="Proteomes" id="UP000267251"/>
    </source>
</evidence>
<dbReference type="CDD" id="cd23021">
    <property type="entry name" value="zf-HIT_IN80B"/>
    <property type="match status" value="1"/>
</dbReference>
<dbReference type="AlphaFoldDB" id="A0A4P9Y0N6"/>
<dbReference type="GO" id="GO:0031011">
    <property type="term" value="C:Ino80 complex"/>
    <property type="evidence" value="ECO:0007669"/>
    <property type="project" value="InterPro"/>
</dbReference>
<reference evidence="4" key="1">
    <citation type="journal article" date="2018" name="Nat. Microbiol.">
        <title>Leveraging single-cell genomics to expand the fungal tree of life.</title>
        <authorList>
            <person name="Ahrendt S.R."/>
            <person name="Quandt C.A."/>
            <person name="Ciobanu D."/>
            <person name="Clum A."/>
            <person name="Salamov A."/>
            <person name="Andreopoulos B."/>
            <person name="Cheng J.F."/>
            <person name="Woyke T."/>
            <person name="Pelin A."/>
            <person name="Henrissat B."/>
            <person name="Reynolds N.K."/>
            <person name="Benny G.L."/>
            <person name="Smith M.E."/>
            <person name="James T.Y."/>
            <person name="Grigoriev I.V."/>
        </authorList>
    </citation>
    <scope>NUCLEOTIDE SEQUENCE [LARGE SCALE GENOMIC DNA]</scope>
</reference>
<dbReference type="PANTHER" id="PTHR21561:SF12">
    <property type="entry name" value="INO80 COMPLEX SUBUNIT B"/>
    <property type="match status" value="1"/>
</dbReference>